<sequence length="231" mass="25644">MEPHFGGLPVLTEQSLQSDPQMAQRIDAMQRIRDPPHAGGGRTGGQDRSEDIDDEEKFLYGDAEDPKTPSLSGPYPRVWTVRRCDGGRSVRRLPAIARTPPTLRRSASPRGLTFTRAMGQVDERAPTGISDSPDQNLTGEPRGQESVSADEYREDPGLLKDHRNAWRVTEISNEGCQDKERLHGNTPSEDADRRQRSSPAARRGGRARRRRGPQQEKRATASSRSGKAAQR</sequence>
<dbReference type="Proteomes" id="UP001335648">
    <property type="component" value="Unassembled WGS sequence"/>
</dbReference>
<feature type="compositionally biased region" description="Polar residues" evidence="1">
    <location>
        <begin position="129"/>
        <end position="138"/>
    </location>
</feature>
<feature type="compositionally biased region" description="Basic and acidic residues" evidence="1">
    <location>
        <begin position="150"/>
        <end position="164"/>
    </location>
</feature>
<name>A0AAN8BD29_9TELE</name>
<accession>A0AAN8BD29</accession>
<gene>
    <name evidence="2" type="ORF">CesoFtcFv8_021504</name>
</gene>
<evidence type="ECO:0000313" key="2">
    <source>
        <dbReference type="EMBL" id="KAK5882973.1"/>
    </source>
</evidence>
<proteinExistence type="predicted"/>
<protein>
    <submittedName>
        <fullName evidence="2">Uncharacterized protein</fullName>
    </submittedName>
</protein>
<organism evidence="2 3">
    <name type="scientific">Champsocephalus esox</name>
    <name type="common">pike icefish</name>
    <dbReference type="NCBI Taxonomy" id="159716"/>
    <lineage>
        <taxon>Eukaryota</taxon>
        <taxon>Metazoa</taxon>
        <taxon>Chordata</taxon>
        <taxon>Craniata</taxon>
        <taxon>Vertebrata</taxon>
        <taxon>Euteleostomi</taxon>
        <taxon>Actinopterygii</taxon>
        <taxon>Neopterygii</taxon>
        <taxon>Teleostei</taxon>
        <taxon>Neoteleostei</taxon>
        <taxon>Acanthomorphata</taxon>
        <taxon>Eupercaria</taxon>
        <taxon>Perciformes</taxon>
        <taxon>Notothenioidei</taxon>
        <taxon>Channichthyidae</taxon>
        <taxon>Champsocephalus</taxon>
    </lineage>
</organism>
<feature type="compositionally biased region" description="Polar residues" evidence="1">
    <location>
        <begin position="12"/>
        <end position="21"/>
    </location>
</feature>
<dbReference type="AlphaFoldDB" id="A0AAN8BD29"/>
<dbReference type="EMBL" id="JAULUE010002062">
    <property type="protein sequence ID" value="KAK5882973.1"/>
    <property type="molecule type" value="Genomic_DNA"/>
</dbReference>
<keyword evidence="3" id="KW-1185">Reference proteome</keyword>
<feature type="region of interest" description="Disordered" evidence="1">
    <location>
        <begin position="91"/>
        <end position="231"/>
    </location>
</feature>
<reference evidence="2 3" key="1">
    <citation type="journal article" date="2023" name="Mol. Biol. Evol.">
        <title>Genomics of Secondarily Temperate Adaptation in the Only Non-Antarctic Icefish.</title>
        <authorList>
            <person name="Rivera-Colon A.G."/>
            <person name="Rayamajhi N."/>
            <person name="Minhas B.F."/>
            <person name="Madrigal G."/>
            <person name="Bilyk K.T."/>
            <person name="Yoon V."/>
            <person name="Hune M."/>
            <person name="Gregory S."/>
            <person name="Cheng C.H.C."/>
            <person name="Catchen J.M."/>
        </authorList>
    </citation>
    <scope>NUCLEOTIDE SEQUENCE [LARGE SCALE GENOMIC DNA]</scope>
    <source>
        <strain evidence="2">JC2023a</strain>
    </source>
</reference>
<evidence type="ECO:0000313" key="3">
    <source>
        <dbReference type="Proteomes" id="UP001335648"/>
    </source>
</evidence>
<feature type="compositionally biased region" description="Basic residues" evidence="1">
    <location>
        <begin position="203"/>
        <end position="212"/>
    </location>
</feature>
<feature type="region of interest" description="Disordered" evidence="1">
    <location>
        <begin position="1"/>
        <end position="78"/>
    </location>
</feature>
<evidence type="ECO:0000256" key="1">
    <source>
        <dbReference type="SAM" id="MobiDB-lite"/>
    </source>
</evidence>
<comment type="caution">
    <text evidence="2">The sequence shown here is derived from an EMBL/GenBank/DDBJ whole genome shotgun (WGS) entry which is preliminary data.</text>
</comment>